<feature type="signal peptide" evidence="11">
    <location>
        <begin position="1"/>
        <end position="18"/>
    </location>
</feature>
<evidence type="ECO:0000256" key="5">
    <source>
        <dbReference type="ARBA" id="ARBA00022889"/>
    </source>
</evidence>
<feature type="domain" description="Cadherin" evidence="12">
    <location>
        <begin position="446"/>
        <end position="555"/>
    </location>
</feature>
<evidence type="ECO:0000256" key="2">
    <source>
        <dbReference type="ARBA" id="ARBA00022692"/>
    </source>
</evidence>
<comment type="subcellular location">
    <subcellularLocation>
        <location evidence="1">Membrane</location>
        <topology evidence="1">Single-pass membrane protein</topology>
    </subcellularLocation>
</comment>
<dbReference type="PRINTS" id="PR00205">
    <property type="entry name" value="CADHERIN"/>
</dbReference>
<name>A0ABM1DG14_CERSS</name>
<feature type="domain" description="Cadherin" evidence="12">
    <location>
        <begin position="18"/>
        <end position="124"/>
    </location>
</feature>
<dbReference type="Proteomes" id="UP000694910">
    <property type="component" value="Unplaced"/>
</dbReference>
<proteinExistence type="predicted"/>
<dbReference type="GeneID" id="106803529"/>
<evidence type="ECO:0000256" key="4">
    <source>
        <dbReference type="ARBA" id="ARBA00022837"/>
    </source>
</evidence>
<protein>
    <submittedName>
        <fullName evidence="14">Protocadherin alpha-C1</fullName>
    </submittedName>
</protein>
<keyword evidence="3" id="KW-0677">Repeat</keyword>
<dbReference type="SUPFAM" id="SSF49313">
    <property type="entry name" value="Cadherin-like"/>
    <property type="match status" value="6"/>
</dbReference>
<keyword evidence="4 9" id="KW-0106">Calcium</keyword>
<dbReference type="Pfam" id="PF08266">
    <property type="entry name" value="Cadherin_2"/>
    <property type="match status" value="1"/>
</dbReference>
<feature type="domain" description="Cadherin" evidence="12">
    <location>
        <begin position="570"/>
        <end position="667"/>
    </location>
</feature>
<keyword evidence="5" id="KW-0130">Cell adhesion</keyword>
<evidence type="ECO:0000313" key="13">
    <source>
        <dbReference type="Proteomes" id="UP000694910"/>
    </source>
</evidence>
<dbReference type="SMART" id="SM00112">
    <property type="entry name" value="CA"/>
    <property type="match status" value="6"/>
</dbReference>
<feature type="domain" description="Cadherin" evidence="12">
    <location>
        <begin position="148"/>
        <end position="233"/>
    </location>
</feature>
<dbReference type="Pfam" id="PF16492">
    <property type="entry name" value="Cadherin_C_2"/>
    <property type="match status" value="1"/>
</dbReference>
<dbReference type="InterPro" id="IPR050174">
    <property type="entry name" value="Protocadherin/Cadherin-CA"/>
</dbReference>
<evidence type="ECO:0000256" key="7">
    <source>
        <dbReference type="ARBA" id="ARBA00023136"/>
    </source>
</evidence>
<dbReference type="PROSITE" id="PS50268">
    <property type="entry name" value="CADHERIN_2"/>
    <property type="match status" value="6"/>
</dbReference>
<keyword evidence="11" id="KW-0732">Signal</keyword>
<dbReference type="Gene3D" id="2.60.40.60">
    <property type="entry name" value="Cadherins"/>
    <property type="match status" value="6"/>
</dbReference>
<accession>A0ABM1DG14</accession>
<feature type="transmembrane region" description="Helical" evidence="10">
    <location>
        <begin position="682"/>
        <end position="705"/>
    </location>
</feature>
<dbReference type="InterPro" id="IPR015919">
    <property type="entry name" value="Cadherin-like_sf"/>
</dbReference>
<dbReference type="InterPro" id="IPR020894">
    <property type="entry name" value="Cadherin_CS"/>
</dbReference>
<evidence type="ECO:0000313" key="14">
    <source>
        <dbReference type="RefSeq" id="XP_014650745.1"/>
    </source>
</evidence>
<keyword evidence="7 10" id="KW-0472">Membrane</keyword>
<dbReference type="PANTHER" id="PTHR24028:SF153">
    <property type="entry name" value="PROTOCADHERIN ALPHA-C1"/>
    <property type="match status" value="1"/>
</dbReference>
<feature type="chain" id="PRO_5045468036" evidence="11">
    <location>
        <begin position="19"/>
        <end position="818"/>
    </location>
</feature>
<dbReference type="PROSITE" id="PS00232">
    <property type="entry name" value="CADHERIN_1"/>
    <property type="match status" value="3"/>
</dbReference>
<dbReference type="PANTHER" id="PTHR24028">
    <property type="entry name" value="CADHERIN-87A"/>
    <property type="match status" value="1"/>
</dbReference>
<evidence type="ECO:0000256" key="8">
    <source>
        <dbReference type="ARBA" id="ARBA00023180"/>
    </source>
</evidence>
<keyword evidence="8" id="KW-0325">Glycoprotein</keyword>
<evidence type="ECO:0000256" key="11">
    <source>
        <dbReference type="SAM" id="SignalP"/>
    </source>
</evidence>
<sequence>MVGWRVAVLCLWVSCGSAAGQLEYSVLEETQRGVAVGNVAADLKLSAAALSLRNFRFLSSHGEPYFGVDLASGSLVVREPADRERLCETKATCVLTYELVLEDPLELHKLRVHVLDTNDNSPLFPAGDVQLHVPEFLMPRARFALPNAQDADEGSNGVLSYSLSSSQHFRLDMGSRVDGSEYPVLVLEKALDREQRATHRLVLTARDGGQPARSGEAQVTIVVVDTNDNAPVFERTVYRTKVPETAPNGTVLFRVQASDPDEGSNGEIRYSLSNSTGAKLQHYFHVHPRSGEVRIAASLGPPETVLEAYIEARDEGAFGLASIAKLLVEVTDVNDHAPEVNLMTLSSPLSEDAAPGTVIALLSVRDEDLGPNGTVVCSVSSGGPFKLKASFDNYYSLLTDGPLDREQVSEYQVLITASDGGSPPLSTRKTLTVSVADVNDNTPSFPQTQQEFFVAENNGPGASLGHVFAQDPDLGKNGLVVYELLDIISEEQTASSLVAVESSSGTITAKISFDFERLRGFCFQVEARDGGIPPRSAAVTVSLFVVDRNDNAPVILFPLPRNGSVPVEIVPRSARTGHWVTKVVAEDADSGSNAWLSYHISQASDSSLFRISANMGELRTARLVLPTDAIKQRVVVVVRDHGDPPLSSSVTLGVLLSNSVPQVFPDFEDAWETGGHLSAQNLYLVIALACISFLFLGCLLFFVFIKLSQSPGCCSQSCCRSPEELRCGRKMASNPCMTSATIDVTTVERLSQTYLCRASLGLGSDNNSLLLRGEYSTADLRNVATGVGLNLPISCIQIRNRKGDHPNVNAMVSKFYGI</sequence>
<dbReference type="RefSeq" id="XP_014650745.1">
    <property type="nucleotide sequence ID" value="XM_014795259.1"/>
</dbReference>
<feature type="domain" description="Cadherin" evidence="12">
    <location>
        <begin position="341"/>
        <end position="445"/>
    </location>
</feature>
<dbReference type="InterPro" id="IPR032455">
    <property type="entry name" value="Cadherin_C"/>
</dbReference>
<organism evidence="13 14">
    <name type="scientific">Ceratotherium simum simum</name>
    <name type="common">Southern white rhinoceros</name>
    <dbReference type="NCBI Taxonomy" id="73337"/>
    <lineage>
        <taxon>Eukaryota</taxon>
        <taxon>Metazoa</taxon>
        <taxon>Chordata</taxon>
        <taxon>Craniata</taxon>
        <taxon>Vertebrata</taxon>
        <taxon>Euteleostomi</taxon>
        <taxon>Mammalia</taxon>
        <taxon>Eutheria</taxon>
        <taxon>Laurasiatheria</taxon>
        <taxon>Perissodactyla</taxon>
        <taxon>Rhinocerotidae</taxon>
        <taxon>Ceratotherium</taxon>
    </lineage>
</organism>
<reference evidence="14" key="1">
    <citation type="submission" date="2025-08" db="UniProtKB">
        <authorList>
            <consortium name="RefSeq"/>
        </authorList>
    </citation>
    <scope>IDENTIFICATION</scope>
</reference>
<keyword evidence="13" id="KW-1185">Reference proteome</keyword>
<evidence type="ECO:0000256" key="3">
    <source>
        <dbReference type="ARBA" id="ARBA00022737"/>
    </source>
</evidence>
<dbReference type="InterPro" id="IPR002126">
    <property type="entry name" value="Cadherin-like_dom"/>
</dbReference>
<evidence type="ECO:0000256" key="6">
    <source>
        <dbReference type="ARBA" id="ARBA00022989"/>
    </source>
</evidence>
<dbReference type="InterPro" id="IPR013164">
    <property type="entry name" value="Cadherin_N"/>
</dbReference>
<evidence type="ECO:0000259" key="12">
    <source>
        <dbReference type="PROSITE" id="PS50268"/>
    </source>
</evidence>
<evidence type="ECO:0000256" key="9">
    <source>
        <dbReference type="PROSITE-ProRule" id="PRU00043"/>
    </source>
</evidence>
<evidence type="ECO:0000256" key="10">
    <source>
        <dbReference type="SAM" id="Phobius"/>
    </source>
</evidence>
<gene>
    <name evidence="14" type="primary">LOC106803529</name>
</gene>
<evidence type="ECO:0000256" key="1">
    <source>
        <dbReference type="ARBA" id="ARBA00004167"/>
    </source>
</evidence>
<dbReference type="Pfam" id="PF00028">
    <property type="entry name" value="Cadherin"/>
    <property type="match status" value="5"/>
</dbReference>
<dbReference type="CDD" id="cd11304">
    <property type="entry name" value="Cadherin_repeat"/>
    <property type="match status" value="6"/>
</dbReference>
<feature type="domain" description="Cadherin" evidence="12">
    <location>
        <begin position="234"/>
        <end position="340"/>
    </location>
</feature>
<keyword evidence="2 10" id="KW-0812">Transmembrane</keyword>
<keyword evidence="6 10" id="KW-1133">Transmembrane helix</keyword>